<reference evidence="2 3" key="1">
    <citation type="journal article" date="2016" name="Nat. Commun.">
        <title>Thousands of microbial genomes shed light on interconnected biogeochemical processes in an aquifer system.</title>
        <authorList>
            <person name="Anantharaman K."/>
            <person name="Brown C.T."/>
            <person name="Hug L.A."/>
            <person name="Sharon I."/>
            <person name="Castelle C.J."/>
            <person name="Probst A.J."/>
            <person name="Thomas B.C."/>
            <person name="Singh A."/>
            <person name="Wilkins M.J."/>
            <person name="Karaoz U."/>
            <person name="Brodie E.L."/>
            <person name="Williams K.H."/>
            <person name="Hubbard S.S."/>
            <person name="Banfield J.F."/>
        </authorList>
    </citation>
    <scope>NUCLEOTIDE SEQUENCE [LARGE SCALE GENOMIC DNA]</scope>
</reference>
<protein>
    <submittedName>
        <fullName evidence="2">Uncharacterized protein</fullName>
    </submittedName>
</protein>
<dbReference type="AlphaFoldDB" id="A0A1F7I8B4"/>
<dbReference type="STRING" id="1802056.A2954_02260"/>
<name>A0A1F7I8B4_9BACT</name>
<comment type="caution">
    <text evidence="2">The sequence shown here is derived from an EMBL/GenBank/DDBJ whole genome shotgun (WGS) entry which is preliminary data.</text>
</comment>
<dbReference type="Proteomes" id="UP000177698">
    <property type="component" value="Unassembled WGS sequence"/>
</dbReference>
<sequence>MAFKENKKSKEGLKIKDINLGFSDLNQAYNIIKSAITQSDKESHKITSISYFLAGLTAFASFIISLF</sequence>
<organism evidence="2 3">
    <name type="scientific">Candidatus Roizmanbacteria bacterium RIFCSPLOWO2_01_FULL_37_12</name>
    <dbReference type="NCBI Taxonomy" id="1802056"/>
    <lineage>
        <taxon>Bacteria</taxon>
        <taxon>Candidatus Roizmaniibacteriota</taxon>
    </lineage>
</organism>
<evidence type="ECO:0000313" key="2">
    <source>
        <dbReference type="EMBL" id="OGK39591.1"/>
    </source>
</evidence>
<feature type="transmembrane region" description="Helical" evidence="1">
    <location>
        <begin position="49"/>
        <end position="66"/>
    </location>
</feature>
<accession>A0A1F7I8B4</accession>
<keyword evidence="1" id="KW-1133">Transmembrane helix</keyword>
<gene>
    <name evidence="2" type="ORF">A2954_02260</name>
</gene>
<evidence type="ECO:0000313" key="3">
    <source>
        <dbReference type="Proteomes" id="UP000177698"/>
    </source>
</evidence>
<keyword evidence="1" id="KW-0812">Transmembrane</keyword>
<dbReference type="EMBL" id="MGAG01000039">
    <property type="protein sequence ID" value="OGK39591.1"/>
    <property type="molecule type" value="Genomic_DNA"/>
</dbReference>
<keyword evidence="1" id="KW-0472">Membrane</keyword>
<evidence type="ECO:0000256" key="1">
    <source>
        <dbReference type="SAM" id="Phobius"/>
    </source>
</evidence>
<proteinExistence type="predicted"/>